<accession>A0AAV6VZT0</accession>
<feature type="region of interest" description="Disordered" evidence="12">
    <location>
        <begin position="1369"/>
        <end position="1390"/>
    </location>
</feature>
<feature type="region of interest" description="Disordered" evidence="12">
    <location>
        <begin position="947"/>
        <end position="988"/>
    </location>
</feature>
<feature type="region of interest" description="Disordered" evidence="12">
    <location>
        <begin position="1044"/>
        <end position="1162"/>
    </location>
</feature>
<proteinExistence type="inferred from homology"/>
<evidence type="ECO:0000256" key="2">
    <source>
        <dbReference type="ARBA" id="ARBA00010831"/>
    </source>
</evidence>
<feature type="domain" description="C2H2-type" evidence="13">
    <location>
        <begin position="417"/>
        <end position="446"/>
    </location>
</feature>
<keyword evidence="10" id="KW-0539">Nucleus</keyword>
<feature type="compositionally biased region" description="Low complexity" evidence="12">
    <location>
        <begin position="1118"/>
        <end position="1155"/>
    </location>
</feature>
<keyword evidence="4" id="KW-0677">Repeat</keyword>
<feature type="domain" description="C2H2-type" evidence="13">
    <location>
        <begin position="447"/>
        <end position="477"/>
    </location>
</feature>
<dbReference type="GO" id="GO:0008270">
    <property type="term" value="F:zinc ion binding"/>
    <property type="evidence" value="ECO:0007669"/>
    <property type="project" value="UniProtKB-KW"/>
</dbReference>
<evidence type="ECO:0000256" key="5">
    <source>
        <dbReference type="ARBA" id="ARBA00022771"/>
    </source>
</evidence>
<evidence type="ECO:0000313" key="15">
    <source>
        <dbReference type="Proteomes" id="UP000827092"/>
    </source>
</evidence>
<feature type="region of interest" description="Disordered" evidence="12">
    <location>
        <begin position="1814"/>
        <end position="1836"/>
    </location>
</feature>
<dbReference type="SMART" id="SM00355">
    <property type="entry name" value="ZnF_C2H2"/>
    <property type="match status" value="5"/>
</dbReference>
<feature type="domain" description="C2H2-type" evidence="13">
    <location>
        <begin position="351"/>
        <end position="381"/>
    </location>
</feature>
<evidence type="ECO:0000256" key="8">
    <source>
        <dbReference type="ARBA" id="ARBA00023125"/>
    </source>
</evidence>
<evidence type="ECO:0000259" key="13">
    <source>
        <dbReference type="PROSITE" id="PS50157"/>
    </source>
</evidence>
<gene>
    <name evidence="14" type="ORF">JTE90_028850</name>
</gene>
<dbReference type="GO" id="GO:0000978">
    <property type="term" value="F:RNA polymerase II cis-regulatory region sequence-specific DNA binding"/>
    <property type="evidence" value="ECO:0007669"/>
    <property type="project" value="TreeGrafter"/>
</dbReference>
<feature type="region of interest" description="Disordered" evidence="12">
    <location>
        <begin position="896"/>
        <end position="925"/>
    </location>
</feature>
<dbReference type="InterPro" id="IPR043359">
    <property type="entry name" value="GLI-like"/>
</dbReference>
<keyword evidence="9" id="KW-0804">Transcription</keyword>
<dbReference type="Proteomes" id="UP000827092">
    <property type="component" value="Unassembled WGS sequence"/>
</dbReference>
<dbReference type="SUPFAM" id="SSF57667">
    <property type="entry name" value="beta-beta-alpha zinc fingers"/>
    <property type="match status" value="3"/>
</dbReference>
<reference evidence="14 15" key="1">
    <citation type="journal article" date="2022" name="Nat. Ecol. Evol.">
        <title>A masculinizing supergene underlies an exaggerated male reproductive morph in a spider.</title>
        <authorList>
            <person name="Hendrickx F."/>
            <person name="De Corte Z."/>
            <person name="Sonet G."/>
            <person name="Van Belleghem S.M."/>
            <person name="Kostlbacher S."/>
            <person name="Vangestel C."/>
        </authorList>
    </citation>
    <scope>NUCLEOTIDE SEQUENCE [LARGE SCALE GENOMIC DNA]</scope>
    <source>
        <strain evidence="14">W744_W776</strain>
    </source>
</reference>
<dbReference type="GO" id="GO:0000122">
    <property type="term" value="P:negative regulation of transcription by RNA polymerase II"/>
    <property type="evidence" value="ECO:0007669"/>
    <property type="project" value="UniProtKB-ARBA"/>
</dbReference>
<dbReference type="Pfam" id="PF23561">
    <property type="entry name" value="zf-C2H2_15"/>
    <property type="match status" value="1"/>
</dbReference>
<feature type="compositionally biased region" description="Polar residues" evidence="12">
    <location>
        <begin position="899"/>
        <end position="909"/>
    </location>
</feature>
<feature type="compositionally biased region" description="Basic and acidic residues" evidence="12">
    <location>
        <begin position="961"/>
        <end position="974"/>
    </location>
</feature>
<dbReference type="PROSITE" id="PS50157">
    <property type="entry name" value="ZINC_FINGER_C2H2_2"/>
    <property type="match status" value="5"/>
</dbReference>
<evidence type="ECO:0000256" key="7">
    <source>
        <dbReference type="ARBA" id="ARBA00023015"/>
    </source>
</evidence>
<evidence type="ECO:0000256" key="12">
    <source>
        <dbReference type="SAM" id="MobiDB-lite"/>
    </source>
</evidence>
<feature type="region of interest" description="Disordered" evidence="12">
    <location>
        <begin position="1004"/>
        <end position="1023"/>
    </location>
</feature>
<keyword evidence="7" id="KW-0805">Transcription regulation</keyword>
<feature type="region of interest" description="Disordered" evidence="12">
    <location>
        <begin position="311"/>
        <end position="348"/>
    </location>
</feature>
<dbReference type="InterPro" id="IPR056436">
    <property type="entry name" value="Znf-C2H2_ZIC1-5/GLI1-3-like"/>
</dbReference>
<keyword evidence="8" id="KW-0238">DNA-binding</keyword>
<evidence type="ECO:0000256" key="3">
    <source>
        <dbReference type="ARBA" id="ARBA00022723"/>
    </source>
</evidence>
<evidence type="ECO:0000256" key="11">
    <source>
        <dbReference type="PROSITE-ProRule" id="PRU00042"/>
    </source>
</evidence>
<feature type="compositionally biased region" description="Polar residues" evidence="12">
    <location>
        <begin position="673"/>
        <end position="694"/>
    </location>
</feature>
<dbReference type="PANTHER" id="PTHR45718">
    <property type="entry name" value="TRANSCRIPTIONAL ACTIVATOR CUBITUS INTERRUPTUS"/>
    <property type="match status" value="1"/>
</dbReference>
<feature type="compositionally biased region" description="Polar residues" evidence="12">
    <location>
        <begin position="1045"/>
        <end position="1068"/>
    </location>
</feature>
<evidence type="ECO:0000256" key="1">
    <source>
        <dbReference type="ARBA" id="ARBA00004123"/>
    </source>
</evidence>
<protein>
    <recommendedName>
        <fullName evidence="13">C2H2-type domain-containing protein</fullName>
    </recommendedName>
</protein>
<feature type="compositionally biased region" description="Basic and acidic residues" evidence="12">
    <location>
        <begin position="337"/>
        <end position="346"/>
    </location>
</feature>
<dbReference type="FunFam" id="3.30.160.60:FF:000048">
    <property type="entry name" value="GLI family zinc finger 3"/>
    <property type="match status" value="1"/>
</dbReference>
<name>A0AAV6VZT0_9ARAC</name>
<dbReference type="EMBL" id="JAFNEN010000008">
    <property type="protein sequence ID" value="KAG8201198.1"/>
    <property type="molecule type" value="Genomic_DNA"/>
</dbReference>
<dbReference type="InterPro" id="IPR013087">
    <property type="entry name" value="Znf_C2H2_type"/>
</dbReference>
<dbReference type="GO" id="GO:0005634">
    <property type="term" value="C:nucleus"/>
    <property type="evidence" value="ECO:0007669"/>
    <property type="project" value="UniProtKB-SubCell"/>
</dbReference>
<dbReference type="PROSITE" id="PS00028">
    <property type="entry name" value="ZINC_FINGER_C2H2_1"/>
    <property type="match status" value="4"/>
</dbReference>
<evidence type="ECO:0000256" key="9">
    <source>
        <dbReference type="ARBA" id="ARBA00023163"/>
    </source>
</evidence>
<dbReference type="PANTHER" id="PTHR45718:SF4">
    <property type="entry name" value="TRANSCRIPTIONAL ACTIVATOR CUBITUS INTERRUPTUS"/>
    <property type="match status" value="1"/>
</dbReference>
<comment type="caution">
    <text evidence="14">The sequence shown here is derived from an EMBL/GenBank/DDBJ whole genome shotgun (WGS) entry which is preliminary data.</text>
</comment>
<keyword evidence="5 11" id="KW-0863">Zinc-finger</keyword>
<evidence type="ECO:0000256" key="6">
    <source>
        <dbReference type="ARBA" id="ARBA00022833"/>
    </source>
</evidence>
<feature type="domain" description="C2H2-type" evidence="13">
    <location>
        <begin position="389"/>
        <end position="416"/>
    </location>
</feature>
<keyword evidence="15" id="KW-1185">Reference proteome</keyword>
<dbReference type="InterPro" id="IPR036236">
    <property type="entry name" value="Znf_C2H2_sf"/>
</dbReference>
<feature type="compositionally biased region" description="Low complexity" evidence="12">
    <location>
        <begin position="757"/>
        <end position="773"/>
    </location>
</feature>
<feature type="compositionally biased region" description="Polar residues" evidence="12">
    <location>
        <begin position="179"/>
        <end position="190"/>
    </location>
</feature>
<feature type="domain" description="C2H2-type" evidence="13">
    <location>
        <begin position="478"/>
        <end position="508"/>
    </location>
</feature>
<evidence type="ECO:0000256" key="10">
    <source>
        <dbReference type="ARBA" id="ARBA00023242"/>
    </source>
</evidence>
<keyword evidence="6" id="KW-0862">Zinc</keyword>
<dbReference type="FunFam" id="3.30.160.60:FF:000031">
    <property type="entry name" value="GLI family zinc finger 3"/>
    <property type="match status" value="1"/>
</dbReference>
<dbReference type="GO" id="GO:0000981">
    <property type="term" value="F:DNA-binding transcription factor activity, RNA polymerase II-specific"/>
    <property type="evidence" value="ECO:0007669"/>
    <property type="project" value="TreeGrafter"/>
</dbReference>
<feature type="compositionally biased region" description="Acidic residues" evidence="12">
    <location>
        <begin position="911"/>
        <end position="925"/>
    </location>
</feature>
<dbReference type="Pfam" id="PF00096">
    <property type="entry name" value="zf-C2H2"/>
    <property type="match status" value="2"/>
</dbReference>
<keyword evidence="3" id="KW-0479">Metal-binding</keyword>
<feature type="compositionally biased region" description="Polar residues" evidence="12">
    <location>
        <begin position="1107"/>
        <end position="1117"/>
    </location>
</feature>
<comment type="subcellular location">
    <subcellularLocation>
        <location evidence="1">Nucleus</location>
    </subcellularLocation>
</comment>
<organism evidence="14 15">
    <name type="scientific">Oedothorax gibbosus</name>
    <dbReference type="NCBI Taxonomy" id="931172"/>
    <lineage>
        <taxon>Eukaryota</taxon>
        <taxon>Metazoa</taxon>
        <taxon>Ecdysozoa</taxon>
        <taxon>Arthropoda</taxon>
        <taxon>Chelicerata</taxon>
        <taxon>Arachnida</taxon>
        <taxon>Araneae</taxon>
        <taxon>Araneomorphae</taxon>
        <taxon>Entelegynae</taxon>
        <taxon>Araneoidea</taxon>
        <taxon>Linyphiidae</taxon>
        <taxon>Erigoninae</taxon>
        <taxon>Oedothorax</taxon>
    </lineage>
</organism>
<comment type="similarity">
    <text evidence="2">Belongs to the GLI C2H2-type zinc-finger protein family.</text>
</comment>
<feature type="compositionally biased region" description="Basic and acidic residues" evidence="12">
    <location>
        <begin position="715"/>
        <end position="729"/>
    </location>
</feature>
<evidence type="ECO:0000256" key="4">
    <source>
        <dbReference type="ARBA" id="ARBA00022737"/>
    </source>
</evidence>
<feature type="compositionally biased region" description="Low complexity" evidence="12">
    <location>
        <begin position="1069"/>
        <end position="1106"/>
    </location>
</feature>
<feature type="region of interest" description="Disordered" evidence="12">
    <location>
        <begin position="178"/>
        <end position="204"/>
    </location>
</feature>
<dbReference type="Gene3D" id="3.30.160.60">
    <property type="entry name" value="Classic Zinc Finger"/>
    <property type="match status" value="5"/>
</dbReference>
<feature type="compositionally biased region" description="Low complexity" evidence="12">
    <location>
        <begin position="1369"/>
        <end position="1381"/>
    </location>
</feature>
<dbReference type="GO" id="GO:0140297">
    <property type="term" value="F:DNA-binding transcription factor binding"/>
    <property type="evidence" value="ECO:0007669"/>
    <property type="project" value="UniProtKB-ARBA"/>
</dbReference>
<feature type="compositionally biased region" description="Low complexity" evidence="12">
    <location>
        <begin position="730"/>
        <end position="749"/>
    </location>
</feature>
<feature type="compositionally biased region" description="Polar residues" evidence="12">
    <location>
        <begin position="975"/>
        <end position="988"/>
    </location>
</feature>
<feature type="region of interest" description="Disordered" evidence="12">
    <location>
        <begin position="673"/>
        <end position="806"/>
    </location>
</feature>
<feature type="compositionally biased region" description="Polar residues" evidence="12">
    <location>
        <begin position="775"/>
        <end position="793"/>
    </location>
</feature>
<feature type="compositionally biased region" description="Polar residues" evidence="12">
    <location>
        <begin position="523"/>
        <end position="537"/>
    </location>
</feature>
<sequence>MASVTVTQRGAYDYILGMSIELMYMTCDVLVGLPLQFPSAFTTVHAPIPVDHRTHEGRYVWDPRLHGAMSHPTGRIGVEAPGHLPDFSHFSAARRDLQGSPMELGTPYRLSPYVESVLTSLHGTPTMGSPIMQDARVPLPMDYLQQVSMLHQRNLLDARSSLHASTRAMSDLYLAMEGSRNSSPGVSSKAPSRHGRKRPLSSSPYPDIDINAMIRFSPFELVHMMNAPRSSSGGSYGHLSAGSLSPSLSVSAPTPLPHFHQLHLMRQGLMSPFLLPPSSSMGQQAMFPGHVPTPTQTKDAVITSNSVPVATTSAHSVGKQIPKETQATEGTNEEDRDGTGEPKDEPDFIETNCHWTDCGREFLTQDDLVKHIVQDHLPSAKKNFVCRWKDCTRGEKPFKAQYMLVVHMRRHTGEKPHTCSFEGCPKAYSRLENLKTHLRSHTGEKPYLCEYPGCPKAFSNASDRAKHQNRTHSNAKPYVCRAEGCTKRYTDPSSLRKHVKTVHGAEFYAKKKHKGENPDANAGRSSMSPRDTNQTENAQATTDIFASPSAESSPSMLLESKDEAHTGTVNGMQNGIKSRNTYIVEEVPNSDNCVASTSGIDLAADIQNWELNESIDVEADEYLAAALCAVSATGNNASGPSGQGKSKKGGFHKVLKSKTSWLPKFQLPKGLFSRSSCSKAPNPSPENSSVQTRTLDGKKYMNLSPIRTPGCDANDEAKNKSEGSRRRQNSESSSSTCYGSMSSDVSSPSQDATKLNPSSYTPPSTQSSSDPISLWGSSRSSDVSSAEQLSPSKAVQKKPTKDDKKFTILRKTLPMPIASTSKETAMPMPIANTSKGTANSSPLNIQHDPPPYFQHTFQDQTNVDSEYPESCATNDIATDAEDLLTLASEAEYFQPRAGCSNQNTDWNQNSESEEDTDSVSTECNEELLSEDVVNYIVSREVSAEELENFPQNQNTLPAIVKSDHTEDSRGDIQETTRSPKSFCNQSNTNAPSNIFQNCDIQNQENSNTEHQSSSDINRINCNDDQSNVHPNACEFIPNNRFKTEYSPQSCNKGSPQSYSHRSPQSYNHRSPQSYNQRSSQSYNQSSPHSYNQSSPHSYNQSSPQPYNQTSPQSYNQTSPQSYNQRSPQSYNQSSPYSYNQSSPQSYNQTSPQSYNHGSPQSCNQETIQFNSCNKQTWSAQNLQQSESYPKKFSSTRGANSVQFQRNQMHYNNPPSYQAAMQCNVNNPQVQSQLIDNQSQPANCETLQNVEVSPVYYDQQPIQEFSNMKTVNQLPVQQISSQQAAYQFPNKLPISNQQLSNQLPMHQFPNQQSANQLPVKQFPNQQSANQLPVKQFPNQQSANQLPVKQFPNQQSANQPSVNQLPYQLSSNQYSNNQSSNQLPVNQFSNQQPINQFPNMQLANCQSINNYSNQHNSNELSSQQPCNNLQVNPYSNQQSTNHLPVNQFSNLQLANEQTNQFSKQQLQTYLPINQISKQSTIIQFPNQSSVNQYCSKNISNQLPANQISHHQVSNQFFNALASNQFSNHVPENQCSNQEAFNQFSNQPVMNQFSNQQVTNQFPNQQATNQFPDQQVTNQFPNQQATNQFPNQQATNQFPDQQAMFPYSNQQSMNQYSNQQTMNQYSNKQAMNQFSNQRPSTQSPHNQFSNQQLSNQFFNQPASNQTLHPFCNQQAPNVQQGQQFSNTKCLTQMSADVSTNGHQQSNPITPNYNGLYQQPQNKNCCENCVGHQNFSNFNRNTKQQCVSSQMILSGGTVQCGSQQEVSSRVVNNSSEVTIPKKEKSKFEKPTFLSSNMEPKTVSCSQNVSVVPTKINVPTHSQSNGIQDSSSQTVSNEPNATRLSAVERFSTSNMVINDMSSLLTSFVEETQHLGLPK</sequence>
<feature type="region of interest" description="Disordered" evidence="12">
    <location>
        <begin position="507"/>
        <end position="537"/>
    </location>
</feature>
<dbReference type="FunFam" id="3.30.160.60:FF:000036">
    <property type="entry name" value="GLI family zinc finger 3"/>
    <property type="match status" value="1"/>
</dbReference>
<evidence type="ECO:0000313" key="14">
    <source>
        <dbReference type="EMBL" id="KAG8201198.1"/>
    </source>
</evidence>
<dbReference type="FunFam" id="3.30.160.60:FF:000019">
    <property type="entry name" value="GLI family zinc finger 3"/>
    <property type="match status" value="1"/>
</dbReference>